<organism evidence="2 3">
    <name type="scientific">Cyclobacterium jeungdonense</name>
    <dbReference type="NCBI Taxonomy" id="708087"/>
    <lineage>
        <taxon>Bacteria</taxon>
        <taxon>Pseudomonadati</taxon>
        <taxon>Bacteroidota</taxon>
        <taxon>Cytophagia</taxon>
        <taxon>Cytophagales</taxon>
        <taxon>Cyclobacteriaceae</taxon>
        <taxon>Cyclobacterium</taxon>
    </lineage>
</organism>
<reference evidence="3" key="1">
    <citation type="journal article" date="2019" name="Int. J. Syst. Evol. Microbiol.">
        <title>The Global Catalogue of Microorganisms (GCM) 10K type strain sequencing project: providing services to taxonomists for standard genome sequencing and annotation.</title>
        <authorList>
            <consortium name="The Broad Institute Genomics Platform"/>
            <consortium name="The Broad Institute Genome Sequencing Center for Infectious Disease"/>
            <person name="Wu L."/>
            <person name="Ma J."/>
        </authorList>
    </citation>
    <scope>NUCLEOTIDE SEQUENCE [LARGE SCALE GENOMIC DNA]</scope>
    <source>
        <strain evidence="3">CECT 7706</strain>
    </source>
</reference>
<keyword evidence="3" id="KW-1185">Reference proteome</keyword>
<dbReference type="RefSeq" id="WP_163383554.1">
    <property type="nucleotide sequence ID" value="NZ_JAUFQS010000047.1"/>
</dbReference>
<proteinExistence type="predicted"/>
<protein>
    <submittedName>
        <fullName evidence="2">DUF1080 domain-containing protein</fullName>
    </submittedName>
</protein>
<dbReference type="InterPro" id="IPR010496">
    <property type="entry name" value="AL/BT2_dom"/>
</dbReference>
<accession>A0ABT8CBM0</accession>
<name>A0ABT8CBM0_9BACT</name>
<sequence length="279" mass="31520">MKIFRKPFLSPIRLFLTGISIFVVLHGFGQDLPSPTEWQQGTKIPLFDGENLDAWYTFIQDRGRDQDPLQVFQVVDGILQISGEEWGCITTKNPYDNFILKSTFRWTGETYGDRKEKARDSGILIHSQGQDGGHNGIWMHGIEVQIIEGGTGDFIVVGDGSTSFGISSPVVYKEPGNAMVFDPSGSWERINGGRINWYGRSPKWSDTIDFRGKQDVEAEVGKWNELEIQAWEGYVAVYLNGKLVNFAKNVRPEYGRIQVQSEGATIEFKEISLYPLLKK</sequence>
<evidence type="ECO:0000313" key="3">
    <source>
        <dbReference type="Proteomes" id="UP001236663"/>
    </source>
</evidence>
<gene>
    <name evidence="2" type="ORF">QWZ15_18980</name>
</gene>
<dbReference type="EMBL" id="JAUFQS010000047">
    <property type="protein sequence ID" value="MDN3689915.1"/>
    <property type="molecule type" value="Genomic_DNA"/>
</dbReference>
<dbReference type="Gene3D" id="2.60.120.560">
    <property type="entry name" value="Exo-inulinase, domain 1"/>
    <property type="match status" value="1"/>
</dbReference>
<feature type="domain" description="3-keto-alpha-glucoside-1,2-lyase/3-keto-2-hydroxy-glucal hydratase" evidence="1">
    <location>
        <begin position="44"/>
        <end position="273"/>
    </location>
</feature>
<comment type="caution">
    <text evidence="2">The sequence shown here is derived from an EMBL/GenBank/DDBJ whole genome shotgun (WGS) entry which is preliminary data.</text>
</comment>
<dbReference type="Proteomes" id="UP001236663">
    <property type="component" value="Unassembled WGS sequence"/>
</dbReference>
<evidence type="ECO:0000313" key="2">
    <source>
        <dbReference type="EMBL" id="MDN3689915.1"/>
    </source>
</evidence>
<evidence type="ECO:0000259" key="1">
    <source>
        <dbReference type="Pfam" id="PF06439"/>
    </source>
</evidence>
<dbReference type="Pfam" id="PF06439">
    <property type="entry name" value="3keto-disac_hyd"/>
    <property type="match status" value="1"/>
</dbReference>